<gene>
    <name evidence="2" type="ORF">EDD61_11730</name>
</gene>
<feature type="domain" description="HTH LytTR-type" evidence="1">
    <location>
        <begin position="182"/>
        <end position="268"/>
    </location>
</feature>
<keyword evidence="3" id="KW-1185">Reference proteome</keyword>
<evidence type="ECO:0000313" key="2">
    <source>
        <dbReference type="EMBL" id="TCU57643.1"/>
    </source>
</evidence>
<dbReference type="InterPro" id="IPR037401">
    <property type="entry name" value="SnoaL-like"/>
</dbReference>
<dbReference type="AlphaFoldDB" id="A0A4R3T7M6"/>
<dbReference type="InterPro" id="IPR032710">
    <property type="entry name" value="NTF2-like_dom_sf"/>
</dbReference>
<dbReference type="InterPro" id="IPR046947">
    <property type="entry name" value="LytR-like"/>
</dbReference>
<dbReference type="InterPro" id="IPR007492">
    <property type="entry name" value="LytTR_DNA-bd_dom"/>
</dbReference>
<organism evidence="2 3">
    <name type="scientific">Longicatena caecimuris</name>
    <dbReference type="NCBI Taxonomy" id="1796635"/>
    <lineage>
        <taxon>Bacteria</taxon>
        <taxon>Bacillati</taxon>
        <taxon>Bacillota</taxon>
        <taxon>Erysipelotrichia</taxon>
        <taxon>Erysipelotrichales</taxon>
        <taxon>Erysipelotrichaceae</taxon>
        <taxon>Longicatena</taxon>
    </lineage>
</organism>
<protein>
    <submittedName>
        <fullName evidence="2">LytTR family transcriptional regulator</fullName>
    </submittedName>
</protein>
<evidence type="ECO:0000313" key="3">
    <source>
        <dbReference type="Proteomes" id="UP000295773"/>
    </source>
</evidence>
<dbReference type="GO" id="GO:0003677">
    <property type="term" value="F:DNA binding"/>
    <property type="evidence" value="ECO:0007669"/>
    <property type="project" value="InterPro"/>
</dbReference>
<sequence length="268" mass="31971">MPRTMYKEETIIQKTQEVVRGFYDRDIIKTTHLMSDDFMYIGPNDFQWSKGSDEFKRITEKELHEPAAIVSDEEYHLLFHERGVWVVYGRYKIMAALEDDNSIYAHVRCTFIWKLIKGELSLVHIHSSHAQDIPLSQAGLIEEPFTEDTEFFAYLKQLALMNTNLKRLSFRDREKHYRYLLPSEILYLKAAGQCTIVYTKNESFEVWGLLADFEKKLPEVFHRIHKSYLVNCMQIDSIQRYRAKLKYSATELPISKERYMELKRYLQR</sequence>
<dbReference type="SUPFAM" id="SSF54427">
    <property type="entry name" value="NTF2-like"/>
    <property type="match status" value="1"/>
</dbReference>
<dbReference type="RefSeq" id="WP_008691000.1">
    <property type="nucleotide sequence ID" value="NZ_AP024510.1"/>
</dbReference>
<proteinExistence type="predicted"/>
<dbReference type="Proteomes" id="UP000295773">
    <property type="component" value="Unassembled WGS sequence"/>
</dbReference>
<dbReference type="PROSITE" id="PS50930">
    <property type="entry name" value="HTH_LYTTR"/>
    <property type="match status" value="1"/>
</dbReference>
<dbReference type="GeneID" id="73794300"/>
<dbReference type="Gene3D" id="3.10.450.50">
    <property type="match status" value="1"/>
</dbReference>
<comment type="caution">
    <text evidence="2">The sequence shown here is derived from an EMBL/GenBank/DDBJ whole genome shotgun (WGS) entry which is preliminary data.</text>
</comment>
<dbReference type="EMBL" id="SMBP01000017">
    <property type="protein sequence ID" value="TCU57643.1"/>
    <property type="molecule type" value="Genomic_DNA"/>
</dbReference>
<evidence type="ECO:0000259" key="1">
    <source>
        <dbReference type="PROSITE" id="PS50930"/>
    </source>
</evidence>
<dbReference type="PANTHER" id="PTHR37299:SF1">
    <property type="entry name" value="STAGE 0 SPORULATION PROTEIN A HOMOLOG"/>
    <property type="match status" value="1"/>
</dbReference>
<accession>A0A4R3T7M6</accession>
<dbReference type="GO" id="GO:0000156">
    <property type="term" value="F:phosphorelay response regulator activity"/>
    <property type="evidence" value="ECO:0007669"/>
    <property type="project" value="InterPro"/>
</dbReference>
<dbReference type="SMART" id="SM00850">
    <property type="entry name" value="LytTR"/>
    <property type="match status" value="1"/>
</dbReference>
<dbReference type="Pfam" id="PF13474">
    <property type="entry name" value="SnoaL_3"/>
    <property type="match status" value="1"/>
</dbReference>
<dbReference type="Gene3D" id="2.40.50.1020">
    <property type="entry name" value="LytTr DNA-binding domain"/>
    <property type="match status" value="1"/>
</dbReference>
<dbReference type="PANTHER" id="PTHR37299">
    <property type="entry name" value="TRANSCRIPTIONAL REGULATOR-RELATED"/>
    <property type="match status" value="1"/>
</dbReference>
<reference evidence="2 3" key="1">
    <citation type="submission" date="2019-03" db="EMBL/GenBank/DDBJ databases">
        <title>Genomic Encyclopedia of Type Strains, Phase IV (KMG-IV): sequencing the most valuable type-strain genomes for metagenomic binning, comparative biology and taxonomic classification.</title>
        <authorList>
            <person name="Goeker M."/>
        </authorList>
    </citation>
    <scope>NUCLEOTIDE SEQUENCE [LARGE SCALE GENOMIC DNA]</scope>
    <source>
        <strain evidence="2 3">DSM 29481</strain>
    </source>
</reference>
<name>A0A4R3T7M6_9FIRM</name>
<dbReference type="Pfam" id="PF04397">
    <property type="entry name" value="LytTR"/>
    <property type="match status" value="1"/>
</dbReference>